<dbReference type="Gene3D" id="3.30.160.60">
    <property type="entry name" value="Classic Zinc Finger"/>
    <property type="match status" value="1"/>
</dbReference>
<organism evidence="7 8">
    <name type="scientific">Tubulinosema ratisbonensis</name>
    <dbReference type="NCBI Taxonomy" id="291195"/>
    <lineage>
        <taxon>Eukaryota</taxon>
        <taxon>Fungi</taxon>
        <taxon>Fungi incertae sedis</taxon>
        <taxon>Microsporidia</taxon>
        <taxon>Tubulinosematoidea</taxon>
        <taxon>Tubulinosematidae</taxon>
        <taxon>Tubulinosema</taxon>
    </lineage>
</organism>
<keyword evidence="2" id="KW-0677">Repeat</keyword>
<evidence type="ECO:0000256" key="5">
    <source>
        <dbReference type="PROSITE-ProRule" id="PRU00042"/>
    </source>
</evidence>
<dbReference type="PANTHER" id="PTHR23057">
    <property type="entry name" value="JUXTAPOSED WITH ANOTHER ZINC FINGER PROTEIN 1"/>
    <property type="match status" value="1"/>
</dbReference>
<gene>
    <name evidence="7" type="ORF">TUBRATIS_005550</name>
</gene>
<accession>A0A437ANX9</accession>
<protein>
    <submittedName>
        <fullName evidence="7">C2H2-type DNA-Zinc finger protein</fullName>
    </submittedName>
</protein>
<dbReference type="PANTHER" id="PTHR23057:SF0">
    <property type="entry name" value="JUXTAPOSED WITH ANOTHER ZINC FINGER PROTEIN 1"/>
    <property type="match status" value="1"/>
</dbReference>
<evidence type="ECO:0000256" key="1">
    <source>
        <dbReference type="ARBA" id="ARBA00022723"/>
    </source>
</evidence>
<reference evidence="7 8" key="1">
    <citation type="submission" date="2018-10" db="EMBL/GenBank/DDBJ databases">
        <title>Draft genome sequence of the microsporidian Tubulinosema ratisbonensis.</title>
        <authorList>
            <person name="Polonais V."/>
            <person name="Peyretaillade E."/>
            <person name="Niehus S."/>
            <person name="Wawrzyniak I."/>
            <person name="Franchet A."/>
            <person name="Gaspin C."/>
            <person name="Reichstadt M."/>
            <person name="Belser C."/>
            <person name="Labadie K."/>
            <person name="Delbac F."/>
            <person name="Ferrandon D."/>
        </authorList>
    </citation>
    <scope>NUCLEOTIDE SEQUENCE [LARGE SCALE GENOMIC DNA]</scope>
    <source>
        <strain evidence="7 8">Franzen</strain>
    </source>
</reference>
<dbReference type="SUPFAM" id="SSF57667">
    <property type="entry name" value="beta-beta-alpha zinc fingers"/>
    <property type="match status" value="1"/>
</dbReference>
<dbReference type="PROSITE" id="PS50157">
    <property type="entry name" value="ZINC_FINGER_C2H2_2"/>
    <property type="match status" value="1"/>
</dbReference>
<name>A0A437ANX9_9MICR</name>
<dbReference type="Proteomes" id="UP000282876">
    <property type="component" value="Unassembled WGS sequence"/>
</dbReference>
<dbReference type="OrthoDB" id="3269380at2759"/>
<feature type="domain" description="C2H2-type" evidence="6">
    <location>
        <begin position="140"/>
        <end position="168"/>
    </location>
</feature>
<sequence length="168" mass="20272">MFKEIDHYNEINTKLKFSNRIEDLRKKYQADKQYFSSRIHLLTPLQIQLESLLLDYENEIYFCREEPSLISHKLQILPKNEKFFDVNEINNDFPRRILREAGKMYKCAELGCEKIYTSLHGLKYHREKGHLSSDYDKKPYICAKTGCKKRYKNSNGLKYHLEHYHKCK</sequence>
<evidence type="ECO:0000256" key="4">
    <source>
        <dbReference type="ARBA" id="ARBA00022833"/>
    </source>
</evidence>
<evidence type="ECO:0000256" key="3">
    <source>
        <dbReference type="ARBA" id="ARBA00022771"/>
    </source>
</evidence>
<keyword evidence="3 5" id="KW-0863">Zinc-finger</keyword>
<dbReference type="SMART" id="SM00355">
    <property type="entry name" value="ZnF_C2H2"/>
    <property type="match status" value="2"/>
</dbReference>
<dbReference type="PROSITE" id="PS00028">
    <property type="entry name" value="ZINC_FINGER_C2H2_1"/>
    <property type="match status" value="2"/>
</dbReference>
<dbReference type="GO" id="GO:0005634">
    <property type="term" value="C:nucleus"/>
    <property type="evidence" value="ECO:0007669"/>
    <property type="project" value="TreeGrafter"/>
</dbReference>
<dbReference type="STRING" id="291195.A0A437ANX9"/>
<dbReference type="EMBL" id="RCSS01000120">
    <property type="protein sequence ID" value="RVD92925.1"/>
    <property type="molecule type" value="Genomic_DNA"/>
</dbReference>
<keyword evidence="8" id="KW-1185">Reference proteome</keyword>
<dbReference type="VEuPathDB" id="MicrosporidiaDB:TUBRATIS_005550"/>
<dbReference type="InterPro" id="IPR013087">
    <property type="entry name" value="Znf_C2H2_type"/>
</dbReference>
<evidence type="ECO:0000313" key="8">
    <source>
        <dbReference type="Proteomes" id="UP000282876"/>
    </source>
</evidence>
<comment type="caution">
    <text evidence="7">The sequence shown here is derived from an EMBL/GenBank/DDBJ whole genome shotgun (WGS) entry which is preliminary data.</text>
</comment>
<keyword evidence="1" id="KW-0479">Metal-binding</keyword>
<dbReference type="AlphaFoldDB" id="A0A437ANX9"/>
<evidence type="ECO:0000259" key="6">
    <source>
        <dbReference type="PROSITE" id="PS50157"/>
    </source>
</evidence>
<keyword evidence="4" id="KW-0862">Zinc</keyword>
<evidence type="ECO:0000256" key="2">
    <source>
        <dbReference type="ARBA" id="ARBA00022737"/>
    </source>
</evidence>
<dbReference type="GO" id="GO:0008270">
    <property type="term" value="F:zinc ion binding"/>
    <property type="evidence" value="ECO:0007669"/>
    <property type="project" value="UniProtKB-KW"/>
</dbReference>
<dbReference type="InterPro" id="IPR036236">
    <property type="entry name" value="Znf_C2H2_sf"/>
</dbReference>
<dbReference type="InterPro" id="IPR051580">
    <property type="entry name" value="ZnF-Chromatin_assoc"/>
</dbReference>
<evidence type="ECO:0000313" key="7">
    <source>
        <dbReference type="EMBL" id="RVD92925.1"/>
    </source>
</evidence>
<proteinExistence type="predicted"/>